<dbReference type="SMART" id="SM00360">
    <property type="entry name" value="RRM"/>
    <property type="match status" value="1"/>
</dbReference>
<dbReference type="GO" id="GO:0005730">
    <property type="term" value="C:nucleolus"/>
    <property type="evidence" value="ECO:0007669"/>
    <property type="project" value="TreeGrafter"/>
</dbReference>
<proteinExistence type="predicted"/>
<evidence type="ECO:0000313" key="6">
    <source>
        <dbReference type="Proteomes" id="UP000311382"/>
    </source>
</evidence>
<evidence type="ECO:0000259" key="4">
    <source>
        <dbReference type="PROSITE" id="PS50102"/>
    </source>
</evidence>
<evidence type="ECO:0000256" key="1">
    <source>
        <dbReference type="ARBA" id="ARBA00022884"/>
    </source>
</evidence>
<feature type="region of interest" description="Disordered" evidence="3">
    <location>
        <begin position="1"/>
        <end position="132"/>
    </location>
</feature>
<dbReference type="Pfam" id="PF00076">
    <property type="entry name" value="RRM_1"/>
    <property type="match status" value="1"/>
</dbReference>
<feature type="compositionally biased region" description="Low complexity" evidence="3">
    <location>
        <begin position="168"/>
        <end position="186"/>
    </location>
</feature>
<sequence>MSDPAAPQRKLTKKEKKAQAFRAAKATKKKAAPSFDDEVNDIDDAEANLALDKLERAPASAAAKSKKRARDDDGDALNEDDGGTAQDKAAQGDVASDEQPKKKKRQRGKTQAQRDREAREAAKGAAGGGDGAHRLLLFVGNMPYKVTVDEIKEHFKPCGEVPAVRLLTPKSAPTPTSSSDSPAAPASKGCAFLEFTSATALQSALRLHHSTLSNRKINVELTAGGGGNSAARKAKLDEQRKKLTAEREKAAKNKRLREGESENGDKTGRWKLAAEKKAAAGEAEGGAGEGEGQAGVPAAAAAAVAAPEADKPKKKVRDRRNKDGGAGVKKHEAQQQQKLAARAVKASTGANSIKIASGWGDKGKA</sequence>
<reference evidence="5 6" key="1">
    <citation type="submission" date="2019-03" db="EMBL/GenBank/DDBJ databases">
        <title>Rhodosporidium diobovatum UCD-FST 08-225 genome sequencing, assembly, and annotation.</title>
        <authorList>
            <person name="Fakankun I.U."/>
            <person name="Fristensky B."/>
            <person name="Levin D.B."/>
        </authorList>
    </citation>
    <scope>NUCLEOTIDE SEQUENCE [LARGE SCALE GENOMIC DNA]</scope>
    <source>
        <strain evidence="5 6">UCD-FST 08-225</strain>
    </source>
</reference>
<dbReference type="OrthoDB" id="167718at2759"/>
<dbReference type="AlphaFoldDB" id="A0A5C5FPM3"/>
<keyword evidence="6" id="KW-1185">Reference proteome</keyword>
<dbReference type="Proteomes" id="UP000311382">
    <property type="component" value="Unassembled WGS sequence"/>
</dbReference>
<dbReference type="InterPro" id="IPR000504">
    <property type="entry name" value="RRM_dom"/>
</dbReference>
<feature type="compositionally biased region" description="Gly residues" evidence="3">
    <location>
        <begin position="283"/>
        <end position="293"/>
    </location>
</feature>
<feature type="compositionally biased region" description="Acidic residues" evidence="3">
    <location>
        <begin position="35"/>
        <end position="46"/>
    </location>
</feature>
<name>A0A5C5FPM3_9BASI</name>
<dbReference type="GO" id="GO:0019843">
    <property type="term" value="F:rRNA binding"/>
    <property type="evidence" value="ECO:0007669"/>
    <property type="project" value="TreeGrafter"/>
</dbReference>
<protein>
    <recommendedName>
        <fullName evidence="4">RRM domain-containing protein</fullName>
    </recommendedName>
</protein>
<dbReference type="PANTHER" id="PTHR23236">
    <property type="entry name" value="EUKARYOTIC TRANSLATION INITIATION FACTOR 4B/4H"/>
    <property type="match status" value="1"/>
</dbReference>
<dbReference type="STRING" id="5288.A0A5C5FPM3"/>
<feature type="compositionally biased region" description="Basic and acidic residues" evidence="3">
    <location>
        <begin position="112"/>
        <end position="122"/>
    </location>
</feature>
<feature type="region of interest" description="Disordered" evidence="3">
    <location>
        <begin position="220"/>
        <end position="365"/>
    </location>
</feature>
<dbReference type="PANTHER" id="PTHR23236:SF51">
    <property type="entry name" value="NUCLEOLAR PROTEIN 6"/>
    <property type="match status" value="1"/>
</dbReference>
<dbReference type="CDD" id="cd12400">
    <property type="entry name" value="RRM_Nop6"/>
    <property type="match status" value="1"/>
</dbReference>
<gene>
    <name evidence="5" type="ORF">DMC30DRAFT_368444</name>
</gene>
<feature type="compositionally biased region" description="Basic and acidic residues" evidence="3">
    <location>
        <begin position="234"/>
        <end position="279"/>
    </location>
</feature>
<dbReference type="Gene3D" id="3.30.70.330">
    <property type="match status" value="1"/>
</dbReference>
<evidence type="ECO:0000313" key="5">
    <source>
        <dbReference type="EMBL" id="TNY18249.1"/>
    </source>
</evidence>
<dbReference type="InterPro" id="IPR012677">
    <property type="entry name" value="Nucleotide-bd_a/b_plait_sf"/>
</dbReference>
<feature type="compositionally biased region" description="Acidic residues" evidence="3">
    <location>
        <begin position="72"/>
        <end position="82"/>
    </location>
</feature>
<evidence type="ECO:0000256" key="2">
    <source>
        <dbReference type="PROSITE-ProRule" id="PRU00176"/>
    </source>
</evidence>
<keyword evidence="1 2" id="KW-0694">RNA-binding</keyword>
<accession>A0A5C5FPM3</accession>
<feature type="region of interest" description="Disordered" evidence="3">
    <location>
        <begin position="166"/>
        <end position="186"/>
    </location>
</feature>
<comment type="caution">
    <text evidence="5">The sequence shown here is derived from an EMBL/GenBank/DDBJ whole genome shotgun (WGS) entry which is preliminary data.</text>
</comment>
<evidence type="ECO:0000256" key="3">
    <source>
        <dbReference type="SAM" id="MobiDB-lite"/>
    </source>
</evidence>
<feature type="compositionally biased region" description="Low complexity" evidence="3">
    <location>
        <begin position="294"/>
        <end position="307"/>
    </location>
</feature>
<dbReference type="SUPFAM" id="SSF54928">
    <property type="entry name" value="RNA-binding domain, RBD"/>
    <property type="match status" value="1"/>
</dbReference>
<dbReference type="PROSITE" id="PS50102">
    <property type="entry name" value="RRM"/>
    <property type="match status" value="1"/>
</dbReference>
<dbReference type="InterPro" id="IPR034228">
    <property type="entry name" value="Nop6_RRM"/>
</dbReference>
<dbReference type="InterPro" id="IPR035979">
    <property type="entry name" value="RBD_domain_sf"/>
</dbReference>
<dbReference type="GO" id="GO:0042274">
    <property type="term" value="P:ribosomal small subunit biogenesis"/>
    <property type="evidence" value="ECO:0007669"/>
    <property type="project" value="TreeGrafter"/>
</dbReference>
<feature type="domain" description="RRM" evidence="4">
    <location>
        <begin position="135"/>
        <end position="224"/>
    </location>
</feature>
<dbReference type="EMBL" id="SOZI01000148">
    <property type="protein sequence ID" value="TNY18249.1"/>
    <property type="molecule type" value="Genomic_DNA"/>
</dbReference>
<organism evidence="5 6">
    <name type="scientific">Rhodotorula diobovata</name>
    <dbReference type="NCBI Taxonomy" id="5288"/>
    <lineage>
        <taxon>Eukaryota</taxon>
        <taxon>Fungi</taxon>
        <taxon>Dikarya</taxon>
        <taxon>Basidiomycota</taxon>
        <taxon>Pucciniomycotina</taxon>
        <taxon>Microbotryomycetes</taxon>
        <taxon>Sporidiobolales</taxon>
        <taxon>Sporidiobolaceae</taxon>
        <taxon>Rhodotorula</taxon>
    </lineage>
</organism>